<keyword evidence="9 11" id="KW-0472">Membrane</keyword>
<dbReference type="KEGG" id="tpf:TPHA_0A03940"/>
<feature type="transmembrane region" description="Helical" evidence="11">
    <location>
        <begin position="157"/>
        <end position="175"/>
    </location>
</feature>
<dbReference type="Proteomes" id="UP000005666">
    <property type="component" value="Chromosome 1"/>
</dbReference>
<dbReference type="AlphaFoldDB" id="G8BNJ2"/>
<dbReference type="PANTHER" id="PTHR12154:SF4">
    <property type="entry name" value="UDP-N-ACETYLGLUCOSAMINE TRANSFERASE SUBUNIT ALG14 HOMOLOG"/>
    <property type="match status" value="1"/>
</dbReference>
<feature type="transmembrane region" description="Helical" evidence="11">
    <location>
        <begin position="6"/>
        <end position="28"/>
    </location>
</feature>
<dbReference type="InterPro" id="IPR013969">
    <property type="entry name" value="Oligosacch_biosynth_Alg14"/>
</dbReference>
<dbReference type="GO" id="GO:0043495">
    <property type="term" value="F:protein-membrane adaptor activity"/>
    <property type="evidence" value="ECO:0007669"/>
    <property type="project" value="EnsemblFungi"/>
</dbReference>
<keyword evidence="6 11" id="KW-0812">Transmembrane</keyword>
<keyword evidence="7 11" id="KW-0256">Endoplasmic reticulum</keyword>
<dbReference type="EMBL" id="HE612856">
    <property type="protein sequence ID" value="CCE61470.1"/>
    <property type="molecule type" value="Genomic_DNA"/>
</dbReference>
<keyword evidence="13" id="KW-1185">Reference proteome</keyword>
<evidence type="ECO:0000256" key="8">
    <source>
        <dbReference type="ARBA" id="ARBA00022989"/>
    </source>
</evidence>
<feature type="transmembrane region" description="Helical" evidence="11">
    <location>
        <begin position="122"/>
        <end position="145"/>
    </location>
</feature>
<dbReference type="GeneID" id="11532611"/>
<evidence type="ECO:0000313" key="12">
    <source>
        <dbReference type="EMBL" id="CCE61470.1"/>
    </source>
</evidence>
<evidence type="ECO:0000256" key="3">
    <source>
        <dbReference type="ARBA" id="ARBA00009731"/>
    </source>
</evidence>
<dbReference type="OrthoDB" id="17098at2759"/>
<dbReference type="GO" id="GO:0006488">
    <property type="term" value="P:dolichol-linked oligosaccharide biosynthetic process"/>
    <property type="evidence" value="ECO:0007669"/>
    <property type="project" value="EnsemblFungi"/>
</dbReference>
<evidence type="ECO:0000256" key="1">
    <source>
        <dbReference type="ARBA" id="ARBA00004389"/>
    </source>
</evidence>
<dbReference type="STRING" id="1071381.G8BNJ2"/>
<evidence type="ECO:0000256" key="11">
    <source>
        <dbReference type="RuleBase" id="RU362127"/>
    </source>
</evidence>
<accession>G8BNJ2</accession>
<dbReference type="HOGENOM" id="CLU_064541_2_2_1"/>
<evidence type="ECO:0000256" key="7">
    <source>
        <dbReference type="ARBA" id="ARBA00022824"/>
    </source>
</evidence>
<comment type="function">
    <text evidence="11">Involved in protein N-glycosylation. Essential for the second step of the dolichol-linked oligosaccharide pathway. Anchors the catalytic subunit ALG13 to the ER.</text>
</comment>
<comment type="subunit">
    <text evidence="4 11">Heterodimer with ALG13 to form a functional enzyme.</text>
</comment>
<dbReference type="GO" id="GO:0005811">
    <property type="term" value="C:lipid droplet"/>
    <property type="evidence" value="ECO:0007669"/>
    <property type="project" value="EnsemblFungi"/>
</dbReference>
<name>G8BNJ2_TETPH</name>
<organism evidence="12 13">
    <name type="scientific">Tetrapisispora phaffii (strain ATCC 24235 / CBS 4417 / NBRC 1672 / NRRL Y-8282 / UCD 70-5)</name>
    <name type="common">Yeast</name>
    <name type="synonym">Fabospora phaffii</name>
    <dbReference type="NCBI Taxonomy" id="1071381"/>
    <lineage>
        <taxon>Eukaryota</taxon>
        <taxon>Fungi</taxon>
        <taxon>Dikarya</taxon>
        <taxon>Ascomycota</taxon>
        <taxon>Saccharomycotina</taxon>
        <taxon>Saccharomycetes</taxon>
        <taxon>Saccharomycetales</taxon>
        <taxon>Saccharomycetaceae</taxon>
        <taxon>Tetrapisispora</taxon>
    </lineage>
</organism>
<dbReference type="GO" id="GO:0004577">
    <property type="term" value="F:N-acetylglucosaminyldiphosphodolichol N-acetylglucosaminyltransferase activity"/>
    <property type="evidence" value="ECO:0007669"/>
    <property type="project" value="EnsemblFungi"/>
</dbReference>
<dbReference type="OMA" id="GTCCIIT"/>
<evidence type="ECO:0000256" key="5">
    <source>
        <dbReference type="ARBA" id="ARBA00017467"/>
    </source>
</evidence>
<dbReference type="RefSeq" id="XP_003683904.1">
    <property type="nucleotide sequence ID" value="XM_003683856.1"/>
</dbReference>
<keyword evidence="8 11" id="KW-1133">Transmembrane helix</keyword>
<dbReference type="GO" id="GO:0043541">
    <property type="term" value="C:UDP-N-acetylglucosamine transferase complex"/>
    <property type="evidence" value="ECO:0007669"/>
    <property type="project" value="EnsemblFungi"/>
</dbReference>
<evidence type="ECO:0000256" key="6">
    <source>
        <dbReference type="ARBA" id="ARBA00022692"/>
    </source>
</evidence>
<evidence type="ECO:0000256" key="2">
    <source>
        <dbReference type="ARBA" id="ARBA00004590"/>
    </source>
</evidence>
<comment type="subcellular location">
    <subcellularLocation>
        <location evidence="1 11">Endoplasmic reticulum membrane</location>
        <topology evidence="1 11">Single-pass membrane protein</topology>
    </subcellularLocation>
    <subcellularLocation>
        <location evidence="2">Nucleus membrane</location>
        <topology evidence="2">Single-pass membrane protein</topology>
    </subcellularLocation>
</comment>
<dbReference type="GO" id="GO:0098548">
    <property type="term" value="C:cytoplasmic side of Golgi membrane"/>
    <property type="evidence" value="ECO:0007669"/>
    <property type="project" value="EnsemblFungi"/>
</dbReference>
<dbReference type="Pfam" id="PF08660">
    <property type="entry name" value="Alg14"/>
    <property type="match status" value="1"/>
</dbReference>
<dbReference type="Gene3D" id="3.40.50.2000">
    <property type="entry name" value="Glycogen Phosphorylase B"/>
    <property type="match status" value="1"/>
</dbReference>
<dbReference type="GO" id="GO:0031965">
    <property type="term" value="C:nuclear membrane"/>
    <property type="evidence" value="ECO:0007669"/>
    <property type="project" value="UniProtKB-SubCell"/>
</dbReference>
<evidence type="ECO:0000256" key="4">
    <source>
        <dbReference type="ARBA" id="ARBA00011335"/>
    </source>
</evidence>
<gene>
    <name evidence="12" type="primary">TPHA0A03940</name>
    <name evidence="11" type="synonym">ALG14</name>
    <name evidence="12" type="ordered locus">TPHA_0A03940</name>
</gene>
<proteinExistence type="inferred from homology"/>
<sequence>MILEYISAAILISVSLFIIKLIFILPFFKIDSNDTTTKDSGIIDGIKIRNGKNIEVFIFLGSGGHTGEMIRILQNYKNILLDGSNVMHVGYSDMDSYNRFKAMMKEYKCKVNYYEFVKARKVGAGIVSSICSITKTLLMSLRIIFQIRISMLNKPHLVLLNGPGTCCIIALYFKLIEWLSLVTDSPNIVYVESLARIDTLSLSGKILYWLADEFLVQWKELKEKNAPRAKFFGILV</sequence>
<dbReference type="eggNOG" id="KOG3339">
    <property type="taxonomic scope" value="Eukaryota"/>
</dbReference>
<comment type="caution">
    <text evidence="11">Lacks conserved residue(s) required for the propagation of feature annotation.</text>
</comment>
<evidence type="ECO:0000256" key="9">
    <source>
        <dbReference type="ARBA" id="ARBA00023136"/>
    </source>
</evidence>
<reference evidence="12 13" key="1">
    <citation type="journal article" date="2011" name="Proc. Natl. Acad. Sci. U.S.A.">
        <title>Evolutionary erosion of yeast sex chromosomes by mating-type switching accidents.</title>
        <authorList>
            <person name="Gordon J.L."/>
            <person name="Armisen D."/>
            <person name="Proux-Wera E."/>
            <person name="Oheigeartaigh S.S."/>
            <person name="Byrne K.P."/>
            <person name="Wolfe K.H."/>
        </authorList>
    </citation>
    <scope>NUCLEOTIDE SEQUENCE [LARGE SCALE GENOMIC DNA]</scope>
    <source>
        <strain evidence="13">ATCC 24235 / CBS 4417 / NBRC 1672 / NRRL Y-8282 / UCD 70-5</strain>
    </source>
</reference>
<protein>
    <recommendedName>
        <fullName evidence="5 11">UDP-N-acetylglucosamine transferase subunit ALG14</fullName>
    </recommendedName>
    <alternativeName>
        <fullName evidence="10 11">Asparagine-linked glycosylation protein 14</fullName>
    </alternativeName>
</protein>
<dbReference type="PANTHER" id="PTHR12154">
    <property type="entry name" value="GLYCOSYL TRANSFERASE-RELATED"/>
    <property type="match status" value="1"/>
</dbReference>
<evidence type="ECO:0000313" key="13">
    <source>
        <dbReference type="Proteomes" id="UP000005666"/>
    </source>
</evidence>
<comment type="similarity">
    <text evidence="3 11">Belongs to the ALG14 family.</text>
</comment>
<evidence type="ECO:0000256" key="10">
    <source>
        <dbReference type="ARBA" id="ARBA00032062"/>
    </source>
</evidence>